<gene>
    <name evidence="3" type="ORF">Hamer_G024204</name>
</gene>
<keyword evidence="4" id="KW-1185">Reference proteome</keyword>
<evidence type="ECO:0000313" key="4">
    <source>
        <dbReference type="Proteomes" id="UP000747542"/>
    </source>
</evidence>
<feature type="signal peptide" evidence="2">
    <location>
        <begin position="1"/>
        <end position="26"/>
    </location>
</feature>
<keyword evidence="2" id="KW-0732">Signal</keyword>
<sequence length="172" mass="18736">MKSITCVSTLTLVAVVLACNLHSTWSSPINWDNVHLTEEQKLTVKQVDDLLNQFLKQLEKKTQNKNPLRPHHDNNKKVGPAQDGTVTPPADTVKTPEETVAVVTEEKEVVVKDDGGCGVKHPVEGHPKSGGYDVVPVESHPVDKIAYTEGGRYTAVGEVEDDVDDTIFFPGG</sequence>
<accession>A0A8J5MPM7</accession>
<dbReference type="EMBL" id="JAHLQT010034206">
    <property type="protein sequence ID" value="KAG7159035.1"/>
    <property type="molecule type" value="Genomic_DNA"/>
</dbReference>
<evidence type="ECO:0000256" key="1">
    <source>
        <dbReference type="SAM" id="MobiDB-lite"/>
    </source>
</evidence>
<evidence type="ECO:0000256" key="2">
    <source>
        <dbReference type="SAM" id="SignalP"/>
    </source>
</evidence>
<dbReference type="AlphaFoldDB" id="A0A8J5MPM7"/>
<feature type="compositionally biased region" description="Basic and acidic residues" evidence="1">
    <location>
        <begin position="114"/>
        <end position="127"/>
    </location>
</feature>
<organism evidence="3 4">
    <name type="scientific">Homarus americanus</name>
    <name type="common">American lobster</name>
    <dbReference type="NCBI Taxonomy" id="6706"/>
    <lineage>
        <taxon>Eukaryota</taxon>
        <taxon>Metazoa</taxon>
        <taxon>Ecdysozoa</taxon>
        <taxon>Arthropoda</taxon>
        <taxon>Crustacea</taxon>
        <taxon>Multicrustacea</taxon>
        <taxon>Malacostraca</taxon>
        <taxon>Eumalacostraca</taxon>
        <taxon>Eucarida</taxon>
        <taxon>Decapoda</taxon>
        <taxon>Pleocyemata</taxon>
        <taxon>Astacidea</taxon>
        <taxon>Nephropoidea</taxon>
        <taxon>Nephropidae</taxon>
        <taxon>Homarus</taxon>
    </lineage>
</organism>
<feature type="chain" id="PRO_5035156845" evidence="2">
    <location>
        <begin position="27"/>
        <end position="172"/>
    </location>
</feature>
<name>A0A8J5MPM7_HOMAM</name>
<comment type="caution">
    <text evidence="3">The sequence shown here is derived from an EMBL/GenBank/DDBJ whole genome shotgun (WGS) entry which is preliminary data.</text>
</comment>
<proteinExistence type="predicted"/>
<reference evidence="3" key="1">
    <citation type="journal article" date="2021" name="Sci. Adv.">
        <title>The American lobster genome reveals insights on longevity, neural, and immune adaptations.</title>
        <authorList>
            <person name="Polinski J.M."/>
            <person name="Zimin A.V."/>
            <person name="Clark K.F."/>
            <person name="Kohn A.B."/>
            <person name="Sadowski N."/>
            <person name="Timp W."/>
            <person name="Ptitsyn A."/>
            <person name="Khanna P."/>
            <person name="Romanova D.Y."/>
            <person name="Williams P."/>
            <person name="Greenwood S.J."/>
            <person name="Moroz L.L."/>
            <person name="Walt D.R."/>
            <person name="Bodnar A.G."/>
        </authorList>
    </citation>
    <scope>NUCLEOTIDE SEQUENCE</scope>
    <source>
        <strain evidence="3">GMGI-L3</strain>
    </source>
</reference>
<protein>
    <submittedName>
        <fullName evidence="3">Uncharacterized protein</fullName>
    </submittedName>
</protein>
<feature type="region of interest" description="Disordered" evidence="1">
    <location>
        <begin position="114"/>
        <end position="133"/>
    </location>
</feature>
<dbReference type="PROSITE" id="PS51257">
    <property type="entry name" value="PROKAR_LIPOPROTEIN"/>
    <property type="match status" value="1"/>
</dbReference>
<dbReference type="Proteomes" id="UP000747542">
    <property type="component" value="Unassembled WGS sequence"/>
</dbReference>
<feature type="region of interest" description="Disordered" evidence="1">
    <location>
        <begin position="60"/>
        <end position="94"/>
    </location>
</feature>
<evidence type="ECO:0000313" key="3">
    <source>
        <dbReference type="EMBL" id="KAG7159035.1"/>
    </source>
</evidence>